<gene>
    <name evidence="1" type="ORF">Bpfe_020768</name>
</gene>
<dbReference type="EMBL" id="JASAOG010000121">
    <property type="protein sequence ID" value="KAK0049876.1"/>
    <property type="molecule type" value="Genomic_DNA"/>
</dbReference>
<protein>
    <submittedName>
        <fullName evidence="1">Uncharacterized protein</fullName>
    </submittedName>
</protein>
<accession>A0AAD8B8G7</accession>
<organism evidence="1 2">
    <name type="scientific">Biomphalaria pfeifferi</name>
    <name type="common">Bloodfluke planorb</name>
    <name type="synonym">Freshwater snail</name>
    <dbReference type="NCBI Taxonomy" id="112525"/>
    <lineage>
        <taxon>Eukaryota</taxon>
        <taxon>Metazoa</taxon>
        <taxon>Spiralia</taxon>
        <taxon>Lophotrochozoa</taxon>
        <taxon>Mollusca</taxon>
        <taxon>Gastropoda</taxon>
        <taxon>Heterobranchia</taxon>
        <taxon>Euthyneura</taxon>
        <taxon>Panpulmonata</taxon>
        <taxon>Hygrophila</taxon>
        <taxon>Lymnaeoidea</taxon>
        <taxon>Planorbidae</taxon>
        <taxon>Biomphalaria</taxon>
    </lineage>
</organism>
<reference evidence="1" key="1">
    <citation type="journal article" date="2023" name="PLoS Negl. Trop. Dis.">
        <title>A genome sequence for Biomphalaria pfeifferi, the major vector snail for the human-infecting parasite Schistosoma mansoni.</title>
        <authorList>
            <person name="Bu L."/>
            <person name="Lu L."/>
            <person name="Laidemitt M.R."/>
            <person name="Zhang S.M."/>
            <person name="Mutuku M."/>
            <person name="Mkoji G."/>
            <person name="Steinauer M."/>
            <person name="Loker E.S."/>
        </authorList>
    </citation>
    <scope>NUCLEOTIDE SEQUENCE</scope>
    <source>
        <strain evidence="1">KasaAsao</strain>
    </source>
</reference>
<sequence>MFTVKSFFLFSFRDLIYNTGSKAYNSSLFLESGGCAFLYLAIPKGFGGRVQEFWWLSLRVLVVESKSLEVQMLVYGMGTRSRDHRDEPST</sequence>
<evidence type="ECO:0000313" key="2">
    <source>
        <dbReference type="Proteomes" id="UP001233172"/>
    </source>
</evidence>
<name>A0AAD8B8G7_BIOPF</name>
<comment type="caution">
    <text evidence="1">The sequence shown here is derived from an EMBL/GenBank/DDBJ whole genome shotgun (WGS) entry which is preliminary data.</text>
</comment>
<dbReference type="Proteomes" id="UP001233172">
    <property type="component" value="Unassembled WGS sequence"/>
</dbReference>
<proteinExistence type="predicted"/>
<dbReference type="AlphaFoldDB" id="A0AAD8B8G7"/>
<reference evidence="1" key="2">
    <citation type="submission" date="2023-04" db="EMBL/GenBank/DDBJ databases">
        <authorList>
            <person name="Bu L."/>
            <person name="Lu L."/>
            <person name="Laidemitt M.R."/>
            <person name="Zhang S.M."/>
            <person name="Mutuku M."/>
            <person name="Mkoji G."/>
            <person name="Steinauer M."/>
            <person name="Loker E.S."/>
        </authorList>
    </citation>
    <scope>NUCLEOTIDE SEQUENCE</scope>
    <source>
        <strain evidence="1">KasaAsao</strain>
        <tissue evidence="1">Whole Snail</tissue>
    </source>
</reference>
<evidence type="ECO:0000313" key="1">
    <source>
        <dbReference type="EMBL" id="KAK0049876.1"/>
    </source>
</evidence>
<keyword evidence="2" id="KW-1185">Reference proteome</keyword>